<reference evidence="2 3" key="1">
    <citation type="submission" date="2010-05" db="EMBL/GenBank/DDBJ databases">
        <title>The Genome Sequence of Thecamonas trahens ATCC 50062.</title>
        <authorList>
            <consortium name="The Broad Institute Genome Sequencing Platform"/>
            <person name="Russ C."/>
            <person name="Cuomo C."/>
            <person name="Shea T."/>
            <person name="Young S.K."/>
            <person name="Zeng Q."/>
            <person name="Koehrsen M."/>
            <person name="Haas B."/>
            <person name="Borodovsky M."/>
            <person name="Guigo R."/>
            <person name="Alvarado L."/>
            <person name="Berlin A."/>
            <person name="Bochicchio J."/>
            <person name="Borenstein D."/>
            <person name="Chapman S."/>
            <person name="Chen Z."/>
            <person name="Freedman E."/>
            <person name="Gellesch M."/>
            <person name="Goldberg J."/>
            <person name="Griggs A."/>
            <person name="Gujja S."/>
            <person name="Heilman E."/>
            <person name="Heiman D."/>
            <person name="Hepburn T."/>
            <person name="Howarth C."/>
            <person name="Jen D."/>
            <person name="Larson L."/>
            <person name="Mehta T."/>
            <person name="Park D."/>
            <person name="Pearson M."/>
            <person name="Roberts A."/>
            <person name="Saif S."/>
            <person name="Shenoy N."/>
            <person name="Sisk P."/>
            <person name="Stolte C."/>
            <person name="Sykes S."/>
            <person name="Thomson T."/>
            <person name="Walk T."/>
            <person name="White J."/>
            <person name="Yandava C."/>
            <person name="Burger G."/>
            <person name="Gray M.W."/>
            <person name="Holland P.W.H."/>
            <person name="King N."/>
            <person name="Lang F.B.F."/>
            <person name="Roger A.J."/>
            <person name="Ruiz-Trillo I."/>
            <person name="Lander E."/>
            <person name="Nusbaum C."/>
        </authorList>
    </citation>
    <scope>NUCLEOTIDE SEQUENCE [LARGE SCALE GENOMIC DNA]</scope>
    <source>
        <strain evidence="2 3">ATCC 50062</strain>
    </source>
</reference>
<proteinExistence type="inferred from homology"/>
<dbReference type="InterPro" id="IPR043129">
    <property type="entry name" value="ATPase_NBD"/>
</dbReference>
<protein>
    <submittedName>
        <fullName evidence="2">Actin</fullName>
    </submittedName>
</protein>
<dbReference type="Pfam" id="PF00022">
    <property type="entry name" value="Actin"/>
    <property type="match status" value="1"/>
</dbReference>
<dbReference type="PANTHER" id="PTHR11937">
    <property type="entry name" value="ACTIN"/>
    <property type="match status" value="1"/>
</dbReference>
<dbReference type="Gene3D" id="3.30.420.40">
    <property type="match status" value="2"/>
</dbReference>
<dbReference type="GeneID" id="25561186"/>
<name>A0A0L0DQN5_THETB</name>
<dbReference type="PRINTS" id="PR00190">
    <property type="entry name" value="ACTIN"/>
</dbReference>
<organism evidence="2 3">
    <name type="scientific">Thecamonas trahens ATCC 50062</name>
    <dbReference type="NCBI Taxonomy" id="461836"/>
    <lineage>
        <taxon>Eukaryota</taxon>
        <taxon>Apusozoa</taxon>
        <taxon>Apusomonadida</taxon>
        <taxon>Apusomonadidae</taxon>
        <taxon>Thecamonas</taxon>
    </lineage>
</organism>
<dbReference type="SUPFAM" id="SSF53067">
    <property type="entry name" value="Actin-like ATPase domain"/>
    <property type="match status" value="2"/>
</dbReference>
<dbReference type="eggNOG" id="KOG0676">
    <property type="taxonomic scope" value="Eukaryota"/>
</dbReference>
<evidence type="ECO:0000256" key="1">
    <source>
        <dbReference type="RuleBase" id="RU000487"/>
    </source>
</evidence>
<dbReference type="InterPro" id="IPR004000">
    <property type="entry name" value="Actin"/>
</dbReference>
<gene>
    <name evidence="2" type="ORF">AMSG_01436</name>
</gene>
<evidence type="ECO:0000313" key="2">
    <source>
        <dbReference type="EMBL" id="KNC54580.1"/>
    </source>
</evidence>
<dbReference type="AlphaFoldDB" id="A0A0L0DQN5"/>
<evidence type="ECO:0000313" key="3">
    <source>
        <dbReference type="Proteomes" id="UP000054408"/>
    </source>
</evidence>
<dbReference type="EMBL" id="GL349438">
    <property type="protein sequence ID" value="KNC54580.1"/>
    <property type="molecule type" value="Genomic_DNA"/>
</dbReference>
<keyword evidence="3" id="KW-1185">Reference proteome</keyword>
<dbReference type="Proteomes" id="UP000054408">
    <property type="component" value="Unassembled WGS sequence"/>
</dbReference>
<dbReference type="STRING" id="461836.A0A0L0DQN5"/>
<dbReference type="SMART" id="SM00268">
    <property type="entry name" value="ACTIN"/>
    <property type="match status" value="1"/>
</dbReference>
<sequence>MDNRAVFVVDTGSRRTKAGLATGHAPSVDFLSTVTPDGSVVGDEAAAVPDAVWPVHRGSVRSWEQVETLWRSAYAKAEVESAGSVMLVAEQTLNTKAAREHTAQIMFESLDVHAGYICVAGQLALFAAGKTSGVVVESGAGVTTTVPIYDGFPRREGMQRIELAGEDATAAADAWLKRNAGSNYNGSLDVAREFKHAVAVVAPMGLDVSAEGAGEEASFELPDGTAVTVPYVARALIGSSLFDGTSSMGSVQHAVAAGIETVEPQMRDTLYATIVMSGGNALTPGSCERLQAEVKQWAGQRTAVAVSSPPDPVSAVWHGGVIVTTVGVFKKMCVTKIAYAECGPNIIHRKCL</sequence>
<dbReference type="Gene3D" id="3.90.640.10">
    <property type="entry name" value="Actin, Chain A, domain 4"/>
    <property type="match status" value="1"/>
</dbReference>
<accession>A0A0L0DQN5</accession>
<comment type="similarity">
    <text evidence="1">Belongs to the actin family.</text>
</comment>
<dbReference type="RefSeq" id="XP_013761489.1">
    <property type="nucleotide sequence ID" value="XM_013906035.1"/>
</dbReference>